<dbReference type="PANTHER" id="PTHR34698:SF2">
    <property type="entry name" value="5-OXOPROLINASE SUBUNIT B"/>
    <property type="match status" value="1"/>
</dbReference>
<dbReference type="InterPro" id="IPR010016">
    <property type="entry name" value="PxpB"/>
</dbReference>
<dbReference type="SMART" id="SM00796">
    <property type="entry name" value="AHS1"/>
    <property type="match status" value="1"/>
</dbReference>
<dbReference type="GO" id="GO:0016787">
    <property type="term" value="F:hydrolase activity"/>
    <property type="evidence" value="ECO:0007669"/>
    <property type="project" value="UniProtKB-KW"/>
</dbReference>
<evidence type="ECO:0000313" key="6">
    <source>
        <dbReference type="Proteomes" id="UP001500655"/>
    </source>
</evidence>
<dbReference type="Pfam" id="PF02682">
    <property type="entry name" value="CT_C_D"/>
    <property type="match status" value="1"/>
</dbReference>
<dbReference type="EMBL" id="BAAALS010000007">
    <property type="protein sequence ID" value="GAA1748738.1"/>
    <property type="molecule type" value="Genomic_DNA"/>
</dbReference>
<evidence type="ECO:0000259" key="4">
    <source>
        <dbReference type="SMART" id="SM00796"/>
    </source>
</evidence>
<dbReference type="PANTHER" id="PTHR34698">
    <property type="entry name" value="5-OXOPROLINASE SUBUNIT B"/>
    <property type="match status" value="1"/>
</dbReference>
<dbReference type="Gene3D" id="3.30.1360.40">
    <property type="match status" value="1"/>
</dbReference>
<dbReference type="InterPro" id="IPR003833">
    <property type="entry name" value="CT_C_D"/>
</dbReference>
<feature type="domain" description="Carboxyltransferase" evidence="4">
    <location>
        <begin position="24"/>
        <end position="215"/>
    </location>
</feature>
<evidence type="ECO:0000256" key="2">
    <source>
        <dbReference type="ARBA" id="ARBA00022801"/>
    </source>
</evidence>
<gene>
    <name evidence="5" type="ORF">GCM10009681_19980</name>
</gene>
<sequence>MTVFTATPRLDLPLTRRKGQDGRVRILRVGDHAVLLELADGDEVDAWRAELMRRRAAGELRAIEIVPGARTVLLDGVTDVAATAALVGGWGPPPAAAPASGDLIDIPVEYDGEDLADVATAWGTDEAGVIERLSGTELRVAFCGFSPGWGYLTGLPPELAMPRLDTPRQRVPAGSVALGGEYVGIYPTASPGGWRLVGHTDVTLFDVTADPPALLTPGKRVRLVARVPAPVEVGA</sequence>
<organism evidence="5 6">
    <name type="scientific">Luedemannella helvata</name>
    <dbReference type="NCBI Taxonomy" id="349315"/>
    <lineage>
        <taxon>Bacteria</taxon>
        <taxon>Bacillati</taxon>
        <taxon>Actinomycetota</taxon>
        <taxon>Actinomycetes</taxon>
        <taxon>Micromonosporales</taxon>
        <taxon>Micromonosporaceae</taxon>
        <taxon>Luedemannella</taxon>
    </lineage>
</organism>
<dbReference type="InterPro" id="IPR029000">
    <property type="entry name" value="Cyclophilin-like_dom_sf"/>
</dbReference>
<evidence type="ECO:0000256" key="1">
    <source>
        <dbReference type="ARBA" id="ARBA00022741"/>
    </source>
</evidence>
<evidence type="ECO:0000256" key="3">
    <source>
        <dbReference type="ARBA" id="ARBA00022840"/>
    </source>
</evidence>
<dbReference type="Proteomes" id="UP001500655">
    <property type="component" value="Unassembled WGS sequence"/>
</dbReference>
<protein>
    <submittedName>
        <fullName evidence="5">Allophanate hydrolase subunit 1</fullName>
    </submittedName>
</protein>
<keyword evidence="2 5" id="KW-0378">Hydrolase</keyword>
<reference evidence="6" key="1">
    <citation type="journal article" date="2019" name="Int. J. Syst. Evol. Microbiol.">
        <title>The Global Catalogue of Microorganisms (GCM) 10K type strain sequencing project: providing services to taxonomists for standard genome sequencing and annotation.</title>
        <authorList>
            <consortium name="The Broad Institute Genomics Platform"/>
            <consortium name="The Broad Institute Genome Sequencing Center for Infectious Disease"/>
            <person name="Wu L."/>
            <person name="Ma J."/>
        </authorList>
    </citation>
    <scope>NUCLEOTIDE SEQUENCE [LARGE SCALE GENOMIC DNA]</scope>
    <source>
        <strain evidence="6">JCM 13249</strain>
    </source>
</reference>
<comment type="caution">
    <text evidence="5">The sequence shown here is derived from an EMBL/GenBank/DDBJ whole genome shotgun (WGS) entry which is preliminary data.</text>
</comment>
<keyword evidence="1" id="KW-0547">Nucleotide-binding</keyword>
<keyword evidence="3" id="KW-0067">ATP-binding</keyword>
<name>A0ABP4W7L8_9ACTN</name>
<dbReference type="SUPFAM" id="SSF50891">
    <property type="entry name" value="Cyclophilin-like"/>
    <property type="match status" value="1"/>
</dbReference>
<proteinExistence type="predicted"/>
<dbReference type="Gene3D" id="2.40.100.10">
    <property type="entry name" value="Cyclophilin-like"/>
    <property type="match status" value="1"/>
</dbReference>
<keyword evidence="6" id="KW-1185">Reference proteome</keyword>
<evidence type="ECO:0000313" key="5">
    <source>
        <dbReference type="EMBL" id="GAA1748738.1"/>
    </source>
</evidence>
<accession>A0ABP4W7L8</accession>